<dbReference type="EMBL" id="JAGTJS010000017">
    <property type="protein sequence ID" value="KAH7244879.1"/>
    <property type="molecule type" value="Genomic_DNA"/>
</dbReference>
<dbReference type="PANTHER" id="PTHR42760:SF37">
    <property type="entry name" value="CLAVALDEHYDE DEHYDROGENASE"/>
    <property type="match status" value="1"/>
</dbReference>
<evidence type="ECO:0000313" key="3">
    <source>
        <dbReference type="EMBL" id="KAH7244879.1"/>
    </source>
</evidence>
<organism evidence="3 4">
    <name type="scientific">Fusarium solani</name>
    <name type="common">Filamentous fungus</name>
    <dbReference type="NCBI Taxonomy" id="169388"/>
    <lineage>
        <taxon>Eukaryota</taxon>
        <taxon>Fungi</taxon>
        <taxon>Dikarya</taxon>
        <taxon>Ascomycota</taxon>
        <taxon>Pezizomycotina</taxon>
        <taxon>Sordariomycetes</taxon>
        <taxon>Hypocreomycetidae</taxon>
        <taxon>Hypocreales</taxon>
        <taxon>Nectriaceae</taxon>
        <taxon>Fusarium</taxon>
        <taxon>Fusarium solani species complex</taxon>
    </lineage>
</organism>
<name>A0A9P9GSI2_FUSSL</name>
<keyword evidence="4" id="KW-1185">Reference proteome</keyword>
<evidence type="ECO:0000313" key="4">
    <source>
        <dbReference type="Proteomes" id="UP000736672"/>
    </source>
</evidence>
<dbReference type="InterPro" id="IPR002347">
    <property type="entry name" value="SDR_fam"/>
</dbReference>
<dbReference type="GO" id="GO:0016616">
    <property type="term" value="F:oxidoreductase activity, acting on the CH-OH group of donors, NAD or NADP as acceptor"/>
    <property type="evidence" value="ECO:0007669"/>
    <property type="project" value="TreeGrafter"/>
</dbReference>
<dbReference type="PANTHER" id="PTHR42760">
    <property type="entry name" value="SHORT-CHAIN DEHYDROGENASES/REDUCTASES FAMILY MEMBER"/>
    <property type="match status" value="1"/>
</dbReference>
<accession>A0A9P9GSI2</accession>
<evidence type="ECO:0000256" key="1">
    <source>
        <dbReference type="ARBA" id="ARBA00006484"/>
    </source>
</evidence>
<dbReference type="Proteomes" id="UP000736672">
    <property type="component" value="Unassembled WGS sequence"/>
</dbReference>
<dbReference type="InterPro" id="IPR036291">
    <property type="entry name" value="NAD(P)-bd_dom_sf"/>
</dbReference>
<dbReference type="AlphaFoldDB" id="A0A9P9GSI2"/>
<dbReference type="Pfam" id="PF00106">
    <property type="entry name" value="adh_short"/>
    <property type="match status" value="1"/>
</dbReference>
<dbReference type="CDD" id="cd05233">
    <property type="entry name" value="SDR_c"/>
    <property type="match status" value="1"/>
</dbReference>
<proteinExistence type="inferred from homology"/>
<keyword evidence="2" id="KW-0560">Oxidoreductase</keyword>
<evidence type="ECO:0000256" key="2">
    <source>
        <dbReference type="ARBA" id="ARBA00023002"/>
    </source>
</evidence>
<dbReference type="PRINTS" id="PR00081">
    <property type="entry name" value="GDHRDH"/>
</dbReference>
<comment type="similarity">
    <text evidence="1">Belongs to the short-chain dehydrogenases/reductases (SDR) family.</text>
</comment>
<gene>
    <name evidence="3" type="ORF">B0J15DRAFT_515322</name>
</gene>
<protein>
    <submittedName>
        <fullName evidence="3">Uncharacterized protein</fullName>
    </submittedName>
</protein>
<dbReference type="OrthoDB" id="1933717at2759"/>
<dbReference type="SUPFAM" id="SSF51735">
    <property type="entry name" value="NAD(P)-binding Rossmann-fold domains"/>
    <property type="match status" value="1"/>
</dbReference>
<dbReference type="Gene3D" id="3.40.50.720">
    <property type="entry name" value="NAD(P)-binding Rossmann-like Domain"/>
    <property type="match status" value="1"/>
</dbReference>
<comment type="caution">
    <text evidence="3">The sequence shown here is derived from an EMBL/GenBank/DDBJ whole genome shotgun (WGS) entry which is preliminary data.</text>
</comment>
<sequence>MPPPRGSWNPLEGPGDYDVTPTVYNDTYRAIDPVQFNLGGRAVLIVGASRGIGRAMSVSFAKSDASKIAIAATSMPSETCLEMLAATSDLPIPNPSILPIQMEVTDQASIASAVDVVRAEFGHLDIIIINAGVLTKGRIIDSSPEDWARNWTVSVMGPYLLARAFLPLMLAGGEKSIVTVSSVGAHILGVLRLTEFLAAEHGDDGLVAYSIHPGNVPTDMVGGPGGVDPEIKHGELIFVETPQLSADSVVFLTSEGRPWLNGRYINVAWDLPELLEDRRHCRGR</sequence>
<reference evidence="3" key="1">
    <citation type="journal article" date="2021" name="Nat. Commun.">
        <title>Genetic determinants of endophytism in the Arabidopsis root mycobiome.</title>
        <authorList>
            <person name="Mesny F."/>
            <person name="Miyauchi S."/>
            <person name="Thiergart T."/>
            <person name="Pickel B."/>
            <person name="Atanasova L."/>
            <person name="Karlsson M."/>
            <person name="Huettel B."/>
            <person name="Barry K.W."/>
            <person name="Haridas S."/>
            <person name="Chen C."/>
            <person name="Bauer D."/>
            <person name="Andreopoulos W."/>
            <person name="Pangilinan J."/>
            <person name="LaButti K."/>
            <person name="Riley R."/>
            <person name="Lipzen A."/>
            <person name="Clum A."/>
            <person name="Drula E."/>
            <person name="Henrissat B."/>
            <person name="Kohler A."/>
            <person name="Grigoriev I.V."/>
            <person name="Martin F.M."/>
            <person name="Hacquard S."/>
        </authorList>
    </citation>
    <scope>NUCLEOTIDE SEQUENCE</scope>
    <source>
        <strain evidence="3">FSSC 5 MPI-SDFR-AT-0091</strain>
    </source>
</reference>